<name>A0A6H9YQF3_9ACTN</name>
<sequence>MGTRNIDELAGIQFSGPLGEAFFAYAQQLYVLGQRWSFELDMASAEVQASLEAMYGNPLLFGLNAKWKARRVAKRLKRAQEMAHGIAEEGRKFYQAYEKHILNQAR</sequence>
<dbReference type="RefSeq" id="WP_151562161.1">
    <property type="nucleotide sequence ID" value="NZ_WBMT01000009.1"/>
</dbReference>
<dbReference type="OrthoDB" id="3480233at2"/>
<accession>A0A6H9YQF3</accession>
<reference evidence="1 2" key="1">
    <citation type="submission" date="2019-09" db="EMBL/GenBank/DDBJ databases">
        <title>Actinomadura physcomitrii sp. nov., a novel actinomycete isolated from moss [Physcomitrium sphaericum (Ludw) Fuernr].</title>
        <authorList>
            <person name="Zhuang X."/>
            <person name="Liu C."/>
        </authorList>
    </citation>
    <scope>NUCLEOTIDE SEQUENCE [LARGE SCALE GENOMIC DNA]</scope>
    <source>
        <strain evidence="1 2">HMC1</strain>
    </source>
</reference>
<organism evidence="1 2">
    <name type="scientific">Actinomadura rudentiformis</name>
    <dbReference type="NCBI Taxonomy" id="359158"/>
    <lineage>
        <taxon>Bacteria</taxon>
        <taxon>Bacillati</taxon>
        <taxon>Actinomycetota</taxon>
        <taxon>Actinomycetes</taxon>
        <taxon>Streptosporangiales</taxon>
        <taxon>Thermomonosporaceae</taxon>
        <taxon>Actinomadura</taxon>
    </lineage>
</organism>
<protein>
    <submittedName>
        <fullName evidence="1">Uncharacterized protein</fullName>
    </submittedName>
</protein>
<dbReference type="EMBL" id="WBMT01000009">
    <property type="protein sequence ID" value="KAB2347378.1"/>
    <property type="molecule type" value="Genomic_DNA"/>
</dbReference>
<gene>
    <name evidence="1" type="ORF">F8566_20410</name>
</gene>
<keyword evidence="2" id="KW-1185">Reference proteome</keyword>
<proteinExistence type="predicted"/>
<dbReference type="Proteomes" id="UP000468735">
    <property type="component" value="Unassembled WGS sequence"/>
</dbReference>
<comment type="caution">
    <text evidence="1">The sequence shown here is derived from an EMBL/GenBank/DDBJ whole genome shotgun (WGS) entry which is preliminary data.</text>
</comment>
<evidence type="ECO:0000313" key="2">
    <source>
        <dbReference type="Proteomes" id="UP000468735"/>
    </source>
</evidence>
<dbReference type="AlphaFoldDB" id="A0A6H9YQF3"/>
<evidence type="ECO:0000313" key="1">
    <source>
        <dbReference type="EMBL" id="KAB2347378.1"/>
    </source>
</evidence>